<keyword evidence="6 8" id="KW-0472">Membrane</keyword>
<dbReference type="PROSITE" id="PS00216">
    <property type="entry name" value="SUGAR_TRANSPORT_1"/>
    <property type="match status" value="1"/>
</dbReference>
<dbReference type="FunFam" id="1.20.1250.20:FF:000117">
    <property type="entry name" value="MFS hexose transporter"/>
    <property type="match status" value="1"/>
</dbReference>
<dbReference type="SUPFAM" id="SSF103473">
    <property type="entry name" value="MFS general substrate transporter"/>
    <property type="match status" value="1"/>
</dbReference>
<evidence type="ECO:0000256" key="2">
    <source>
        <dbReference type="ARBA" id="ARBA00010992"/>
    </source>
</evidence>
<dbReference type="InterPro" id="IPR050360">
    <property type="entry name" value="MFS_Sugar_Transporters"/>
</dbReference>
<feature type="transmembrane region" description="Helical" evidence="8">
    <location>
        <begin position="29"/>
        <end position="48"/>
    </location>
</feature>
<keyword evidence="5 8" id="KW-1133">Transmembrane helix</keyword>
<feature type="transmembrane region" description="Helical" evidence="8">
    <location>
        <begin position="74"/>
        <end position="93"/>
    </location>
</feature>
<dbReference type="RefSeq" id="XP_016622691.1">
    <property type="nucleotide sequence ID" value="XM_016760841.1"/>
</dbReference>
<feature type="transmembrane region" description="Helical" evidence="8">
    <location>
        <begin position="285"/>
        <end position="307"/>
    </location>
</feature>
<evidence type="ECO:0000259" key="9">
    <source>
        <dbReference type="PROSITE" id="PS50850"/>
    </source>
</evidence>
<keyword evidence="11" id="KW-1185">Reference proteome</keyword>
<proteinExistence type="inferred from homology"/>
<dbReference type="GO" id="GO:0016020">
    <property type="term" value="C:membrane"/>
    <property type="evidence" value="ECO:0007669"/>
    <property type="project" value="UniProtKB-SubCell"/>
</dbReference>
<dbReference type="VEuPathDB" id="FungiDB:Z519_03088"/>
<dbReference type="InterPro" id="IPR005828">
    <property type="entry name" value="MFS_sugar_transport-like"/>
</dbReference>
<dbReference type="PROSITE" id="PS50850">
    <property type="entry name" value="MFS"/>
    <property type="match status" value="1"/>
</dbReference>
<comment type="similarity">
    <text evidence="2 7">Belongs to the major facilitator superfamily. Sugar transporter (TC 2.A.1.1) family.</text>
</comment>
<name>A0A0D2GC02_CLAB1</name>
<feature type="transmembrane region" description="Helical" evidence="8">
    <location>
        <begin position="422"/>
        <end position="443"/>
    </location>
</feature>
<dbReference type="GeneID" id="27696016"/>
<feature type="transmembrane region" description="Helical" evidence="8">
    <location>
        <begin position="199"/>
        <end position="216"/>
    </location>
</feature>
<feature type="domain" description="Major facilitator superfamily (MFS) profile" evidence="9">
    <location>
        <begin position="35"/>
        <end position="474"/>
    </location>
</feature>
<feature type="transmembrane region" description="Helical" evidence="8">
    <location>
        <begin position="382"/>
        <end position="401"/>
    </location>
</feature>
<feature type="transmembrane region" description="Helical" evidence="8">
    <location>
        <begin position="327"/>
        <end position="344"/>
    </location>
</feature>
<evidence type="ECO:0000256" key="6">
    <source>
        <dbReference type="ARBA" id="ARBA00023136"/>
    </source>
</evidence>
<sequence length="518" mass="57712">MVKDQDIVGDALAKVLPKHDKPWYRVPRLLELNLILLVPLLSSATAGYDGSMMNGLQATSSWKAFFNHPSGTRLGIVNAAQSIGSVAVLPIAWPLSDWLGRRWTLLIGVITIVVASIIQAASINYGMFTFSRILAGAGSIIVTQPSPILISELCYPTHRGKYTSLFWTLYYFGSILASWSTYGTQKHIGDSNWAWRTPSLLQGAYPLVQLCFFWWVPESPRWLVAKARHEEARRTLARFHTDGDEEHPLIEFEMTEISRAIATEKETVGTGWSTLFRTPGNRRRMFIVAFIGAFAQWNGVSVVSYYLTLVLDTVGIKDSDTQTLINGLLQIWNFWAAASAAFLVDRLGRRTLFKWSGIGMLLSFSSWTACSAVFDIKGDNSAGIAVVAFIFIFFFHYDICYTPLLYGYTTEILPYSIRAKGLILEMFAIYGSLIVLAFCNSIALDAIGWKYYLVFVSILVVGNVVSWLFFPETKGFTLEEVAEIFDGVNVRGDAESVLAHETASTAEKATTTEHIAKI</sequence>
<feature type="transmembrane region" description="Helical" evidence="8">
    <location>
        <begin position="449"/>
        <end position="470"/>
    </location>
</feature>
<dbReference type="InterPro" id="IPR003663">
    <property type="entry name" value="Sugar/inositol_transpt"/>
</dbReference>
<dbReference type="EMBL" id="KN846983">
    <property type="protein sequence ID" value="KIW96022.1"/>
    <property type="molecule type" value="Genomic_DNA"/>
</dbReference>
<evidence type="ECO:0000313" key="10">
    <source>
        <dbReference type="EMBL" id="KIW96022.1"/>
    </source>
</evidence>
<comment type="subcellular location">
    <subcellularLocation>
        <location evidence="1">Membrane</location>
        <topology evidence="1">Multi-pass membrane protein</topology>
    </subcellularLocation>
</comment>
<dbReference type="GO" id="GO:0005351">
    <property type="term" value="F:carbohydrate:proton symporter activity"/>
    <property type="evidence" value="ECO:0007669"/>
    <property type="project" value="TreeGrafter"/>
</dbReference>
<keyword evidence="4 8" id="KW-0812">Transmembrane</keyword>
<evidence type="ECO:0000256" key="5">
    <source>
        <dbReference type="ARBA" id="ARBA00022989"/>
    </source>
</evidence>
<gene>
    <name evidence="10" type="ORF">Z519_03088</name>
</gene>
<feature type="transmembrane region" description="Helical" evidence="8">
    <location>
        <begin position="162"/>
        <end position="179"/>
    </location>
</feature>
<dbReference type="AlphaFoldDB" id="A0A0D2GC02"/>
<dbReference type="InterPro" id="IPR005829">
    <property type="entry name" value="Sugar_transporter_CS"/>
</dbReference>
<reference evidence="10" key="1">
    <citation type="submission" date="2015-01" db="EMBL/GenBank/DDBJ databases">
        <title>The Genome Sequence of Cladophialophora bantiana CBS 173.52.</title>
        <authorList>
            <consortium name="The Broad Institute Genomics Platform"/>
            <person name="Cuomo C."/>
            <person name="de Hoog S."/>
            <person name="Gorbushina A."/>
            <person name="Stielow B."/>
            <person name="Teixiera M."/>
            <person name="Abouelleil A."/>
            <person name="Chapman S.B."/>
            <person name="Priest M."/>
            <person name="Young S.K."/>
            <person name="Wortman J."/>
            <person name="Nusbaum C."/>
            <person name="Birren B."/>
        </authorList>
    </citation>
    <scope>NUCLEOTIDE SEQUENCE [LARGE SCALE GENOMIC DNA]</scope>
    <source>
        <strain evidence="10">CBS 173.52</strain>
    </source>
</reference>
<dbReference type="Proteomes" id="UP000053789">
    <property type="component" value="Unassembled WGS sequence"/>
</dbReference>
<dbReference type="OrthoDB" id="6133115at2759"/>
<feature type="transmembrane region" description="Helical" evidence="8">
    <location>
        <begin position="105"/>
        <end position="127"/>
    </location>
</feature>
<dbReference type="Pfam" id="PF00083">
    <property type="entry name" value="Sugar_tr"/>
    <property type="match status" value="1"/>
</dbReference>
<feature type="transmembrane region" description="Helical" evidence="8">
    <location>
        <begin position="133"/>
        <end position="150"/>
    </location>
</feature>
<evidence type="ECO:0000256" key="3">
    <source>
        <dbReference type="ARBA" id="ARBA00022448"/>
    </source>
</evidence>
<dbReference type="InterPro" id="IPR036259">
    <property type="entry name" value="MFS_trans_sf"/>
</dbReference>
<evidence type="ECO:0000256" key="1">
    <source>
        <dbReference type="ARBA" id="ARBA00004141"/>
    </source>
</evidence>
<accession>A0A0D2GC02</accession>
<dbReference type="HOGENOM" id="CLU_001265_30_13_1"/>
<evidence type="ECO:0000256" key="7">
    <source>
        <dbReference type="RuleBase" id="RU003346"/>
    </source>
</evidence>
<dbReference type="InterPro" id="IPR020846">
    <property type="entry name" value="MFS_dom"/>
</dbReference>
<keyword evidence="3 7" id="KW-0813">Transport</keyword>
<organism evidence="10 11">
    <name type="scientific">Cladophialophora bantiana (strain ATCC 10958 / CBS 173.52 / CDC B-1940 / NIH 8579)</name>
    <name type="common">Xylohypha bantiana</name>
    <dbReference type="NCBI Taxonomy" id="1442370"/>
    <lineage>
        <taxon>Eukaryota</taxon>
        <taxon>Fungi</taxon>
        <taxon>Dikarya</taxon>
        <taxon>Ascomycota</taxon>
        <taxon>Pezizomycotina</taxon>
        <taxon>Eurotiomycetes</taxon>
        <taxon>Chaetothyriomycetidae</taxon>
        <taxon>Chaetothyriales</taxon>
        <taxon>Herpotrichiellaceae</taxon>
        <taxon>Cladophialophora</taxon>
    </lineage>
</organism>
<evidence type="ECO:0000256" key="8">
    <source>
        <dbReference type="SAM" id="Phobius"/>
    </source>
</evidence>
<dbReference type="PANTHER" id="PTHR48022">
    <property type="entry name" value="PLASTIDIC GLUCOSE TRANSPORTER 4"/>
    <property type="match status" value="1"/>
</dbReference>
<dbReference type="NCBIfam" id="TIGR00879">
    <property type="entry name" value="SP"/>
    <property type="match status" value="1"/>
</dbReference>
<dbReference type="Gene3D" id="1.20.1250.20">
    <property type="entry name" value="MFS general substrate transporter like domains"/>
    <property type="match status" value="1"/>
</dbReference>
<protein>
    <recommendedName>
        <fullName evidence="9">Major facilitator superfamily (MFS) profile domain-containing protein</fullName>
    </recommendedName>
</protein>
<evidence type="ECO:0000256" key="4">
    <source>
        <dbReference type="ARBA" id="ARBA00022692"/>
    </source>
</evidence>
<evidence type="ECO:0000313" key="11">
    <source>
        <dbReference type="Proteomes" id="UP000053789"/>
    </source>
</evidence>
<dbReference type="PANTHER" id="PTHR48022:SF3">
    <property type="entry name" value="HEXOSE TRANSPORTER PROTEIN (AFU_ORTHOLOGUE AFUA_8G04480)-RELATED"/>
    <property type="match status" value="1"/>
</dbReference>